<feature type="compositionally biased region" description="Basic and acidic residues" evidence="1">
    <location>
        <begin position="125"/>
        <end position="134"/>
    </location>
</feature>
<dbReference type="GeneID" id="40312966"/>
<feature type="region of interest" description="Disordered" evidence="1">
    <location>
        <begin position="33"/>
        <end position="83"/>
    </location>
</feature>
<feature type="region of interest" description="Disordered" evidence="1">
    <location>
        <begin position="306"/>
        <end position="325"/>
    </location>
</feature>
<dbReference type="VEuPathDB" id="ToxoDB:BESB_080390"/>
<evidence type="ECO:0000313" key="2">
    <source>
        <dbReference type="EMBL" id="PFH33823.1"/>
    </source>
</evidence>
<feature type="compositionally biased region" description="Pro residues" evidence="1">
    <location>
        <begin position="39"/>
        <end position="51"/>
    </location>
</feature>
<dbReference type="AlphaFoldDB" id="A0A2A9MDS4"/>
<dbReference type="KEGG" id="bbes:BESB_080390"/>
<evidence type="ECO:0000313" key="3">
    <source>
        <dbReference type="Proteomes" id="UP000224006"/>
    </source>
</evidence>
<organism evidence="2 3">
    <name type="scientific">Besnoitia besnoiti</name>
    <name type="common">Apicomplexan protozoan</name>
    <dbReference type="NCBI Taxonomy" id="94643"/>
    <lineage>
        <taxon>Eukaryota</taxon>
        <taxon>Sar</taxon>
        <taxon>Alveolata</taxon>
        <taxon>Apicomplexa</taxon>
        <taxon>Conoidasida</taxon>
        <taxon>Coccidia</taxon>
        <taxon>Eucoccidiorida</taxon>
        <taxon>Eimeriorina</taxon>
        <taxon>Sarcocystidae</taxon>
        <taxon>Besnoitia</taxon>
    </lineage>
</organism>
<feature type="region of interest" description="Disordered" evidence="1">
    <location>
        <begin position="121"/>
        <end position="145"/>
    </location>
</feature>
<dbReference type="Proteomes" id="UP000224006">
    <property type="component" value="Chromosome VII"/>
</dbReference>
<dbReference type="RefSeq" id="XP_029217832.1">
    <property type="nucleotide sequence ID" value="XM_029366401.1"/>
</dbReference>
<comment type="caution">
    <text evidence="2">The sequence shown here is derived from an EMBL/GenBank/DDBJ whole genome shotgun (WGS) entry which is preliminary data.</text>
</comment>
<accession>A0A2A9MDS4</accession>
<proteinExistence type="predicted"/>
<keyword evidence="3" id="KW-1185">Reference proteome</keyword>
<dbReference type="EMBL" id="NWUJ01000008">
    <property type="protein sequence ID" value="PFH33823.1"/>
    <property type="molecule type" value="Genomic_DNA"/>
</dbReference>
<name>A0A2A9MDS4_BESBE</name>
<evidence type="ECO:0000256" key="1">
    <source>
        <dbReference type="SAM" id="MobiDB-lite"/>
    </source>
</evidence>
<sequence>MEAAALSHPAPFSPYPSALENLYSLRDRAERINRCSPAPALPDPASEPPRPSDGLRTAPSVSPSCAFSREPRGGQPQDNRLSCERSPDGFWRFHPMFEYLHPDGHLVADAKDTEFRLDSGVSRASFERPQDGKGLDPSGDLEGQLLGHKPRSAVVQMLDHFQKLSDLHEVWDWEKLVDGVPTEPEGGRLKRLLYGETKVIDYRQMIPAFTDLHNELYAASLRNARILRQMRDNCLQDIRGKNATIAQAIERRYCEELEELLDSYEVSRRVTGPPARQCPLPARQCPPPAPAIQKCSKKLLPRHLEKPPMSRRLHCSASVGERKGN</sequence>
<protein>
    <submittedName>
        <fullName evidence="2">Uncharacterized protein</fullName>
    </submittedName>
</protein>
<gene>
    <name evidence="2" type="ORF">BESB_080390</name>
</gene>
<reference evidence="2 3" key="1">
    <citation type="submission" date="2017-09" db="EMBL/GenBank/DDBJ databases">
        <title>Genome sequencing of Besnoitia besnoiti strain Bb-Ger1.</title>
        <authorList>
            <person name="Schares G."/>
            <person name="Venepally P."/>
            <person name="Lorenzi H.A."/>
        </authorList>
    </citation>
    <scope>NUCLEOTIDE SEQUENCE [LARGE SCALE GENOMIC DNA]</scope>
    <source>
        <strain evidence="2 3">Bb-Ger1</strain>
    </source>
</reference>